<dbReference type="Pfam" id="PF00104">
    <property type="entry name" value="Hormone_recep"/>
    <property type="match status" value="1"/>
</dbReference>
<keyword evidence="9" id="KW-0805">Transcription regulation</keyword>
<gene>
    <name evidence="15" type="primary">LOC118315729</name>
</gene>
<dbReference type="PROSITE" id="PS51843">
    <property type="entry name" value="NR_LBD"/>
    <property type="match status" value="1"/>
</dbReference>
<dbReference type="GO" id="GO:0000122">
    <property type="term" value="P:negative regulation of transcription by RNA polymerase II"/>
    <property type="evidence" value="ECO:0007669"/>
    <property type="project" value="TreeGrafter"/>
</dbReference>
<name>A0A8D3DE43_SCOMX</name>
<evidence type="ECO:0000313" key="15">
    <source>
        <dbReference type="Ensembl" id="ENSSMAP00000057802.1"/>
    </source>
</evidence>
<evidence type="ECO:0000256" key="7">
    <source>
        <dbReference type="ARBA" id="ARBA00022771"/>
    </source>
</evidence>
<dbReference type="GO" id="GO:0005737">
    <property type="term" value="C:cytoplasm"/>
    <property type="evidence" value="ECO:0007669"/>
    <property type="project" value="UniProtKB-SubCell"/>
</dbReference>
<evidence type="ECO:0000256" key="8">
    <source>
        <dbReference type="ARBA" id="ARBA00022833"/>
    </source>
</evidence>
<keyword evidence="10" id="KW-0238">DNA-binding</keyword>
<dbReference type="PANTHER" id="PTHR24081">
    <property type="entry name" value="NUCLEAR RECEPTOR SUBFAMILY 0 GROUP B"/>
    <property type="match status" value="1"/>
</dbReference>
<organism evidence="15 16">
    <name type="scientific">Scophthalmus maximus</name>
    <name type="common">Turbot</name>
    <name type="synonym">Psetta maxima</name>
    <dbReference type="NCBI Taxonomy" id="52904"/>
    <lineage>
        <taxon>Eukaryota</taxon>
        <taxon>Metazoa</taxon>
        <taxon>Chordata</taxon>
        <taxon>Craniata</taxon>
        <taxon>Vertebrata</taxon>
        <taxon>Euteleostomi</taxon>
        <taxon>Actinopterygii</taxon>
        <taxon>Neopterygii</taxon>
        <taxon>Teleostei</taxon>
        <taxon>Neoteleostei</taxon>
        <taxon>Acanthomorphata</taxon>
        <taxon>Carangaria</taxon>
        <taxon>Pleuronectiformes</taxon>
        <taxon>Pleuronectoidei</taxon>
        <taxon>Scophthalmidae</taxon>
        <taxon>Scophthalmus</taxon>
    </lineage>
</organism>
<dbReference type="Gene3D" id="1.10.565.10">
    <property type="entry name" value="Retinoid X Receptor"/>
    <property type="match status" value="1"/>
</dbReference>
<evidence type="ECO:0000256" key="9">
    <source>
        <dbReference type="ARBA" id="ARBA00023015"/>
    </source>
</evidence>
<dbReference type="GeneTree" id="ENSGT00390000015719"/>
<evidence type="ECO:0000256" key="12">
    <source>
        <dbReference type="ARBA" id="ARBA00023170"/>
    </source>
</evidence>
<dbReference type="GO" id="GO:0008270">
    <property type="term" value="F:zinc ion binding"/>
    <property type="evidence" value="ECO:0007669"/>
    <property type="project" value="UniProtKB-KW"/>
</dbReference>
<keyword evidence="4" id="KW-0963">Cytoplasm</keyword>
<keyword evidence="7" id="KW-0863">Zinc-finger</keyword>
<evidence type="ECO:0000256" key="11">
    <source>
        <dbReference type="ARBA" id="ARBA00023163"/>
    </source>
</evidence>
<dbReference type="InterPro" id="IPR035500">
    <property type="entry name" value="NHR-like_dom_sf"/>
</dbReference>
<dbReference type="InterPro" id="IPR000536">
    <property type="entry name" value="Nucl_hrmn_rcpt_lig-bd"/>
</dbReference>
<keyword evidence="5" id="KW-0678">Repressor</keyword>
<dbReference type="GO" id="GO:0003714">
    <property type="term" value="F:transcription corepressor activity"/>
    <property type="evidence" value="ECO:0007669"/>
    <property type="project" value="TreeGrafter"/>
</dbReference>
<evidence type="ECO:0000256" key="4">
    <source>
        <dbReference type="ARBA" id="ARBA00022490"/>
    </source>
</evidence>
<feature type="domain" description="NR LBD" evidence="14">
    <location>
        <begin position="34"/>
        <end position="266"/>
    </location>
</feature>
<evidence type="ECO:0000256" key="6">
    <source>
        <dbReference type="ARBA" id="ARBA00022723"/>
    </source>
</evidence>
<dbReference type="InterPro" id="IPR001723">
    <property type="entry name" value="Nuclear_hrmn_rcpt"/>
</dbReference>
<keyword evidence="12" id="KW-0675">Receptor</keyword>
<dbReference type="GO" id="GO:0005634">
    <property type="term" value="C:nucleus"/>
    <property type="evidence" value="ECO:0007669"/>
    <property type="project" value="UniProtKB-SubCell"/>
</dbReference>
<dbReference type="Ensembl" id="ENSSMAT00000072002.1">
    <property type="protein sequence ID" value="ENSSMAP00000057802.1"/>
    <property type="gene ID" value="ENSSMAG00000026957.1"/>
</dbReference>
<dbReference type="AlphaFoldDB" id="A0A8D3DE43"/>
<evidence type="ECO:0000256" key="2">
    <source>
        <dbReference type="ARBA" id="ARBA00004496"/>
    </source>
</evidence>
<evidence type="ECO:0000256" key="10">
    <source>
        <dbReference type="ARBA" id="ARBA00023125"/>
    </source>
</evidence>
<dbReference type="GO" id="GO:0003677">
    <property type="term" value="F:DNA binding"/>
    <property type="evidence" value="ECO:0007669"/>
    <property type="project" value="UniProtKB-KW"/>
</dbReference>
<reference evidence="15" key="2">
    <citation type="submission" date="2025-08" db="UniProtKB">
        <authorList>
            <consortium name="Ensembl"/>
        </authorList>
    </citation>
    <scope>IDENTIFICATION</scope>
</reference>
<sequence>MWSCECRGREEPAQSSILFSLLNRGSARPQAQVETPAAHQRATCASSGEPEAIRAAQGDFTAACEVLVRTFRFVRSVPCFRCLPVEDQLRLVRNSWAPLLVLGMAQDSVRFGAAETQQQQQQPSLLHRILTHSKEGQQRTAPGTPDPDVVTVGDVEGIRLFLLRCRGLRISVKEFAFLKGAILFSPEVSELECRDYIRALQTEAERALYVHVRTVHRGNAARLCRLRAALNALRAMDPRAVAGLFFRPVTGTSCVDEHVLAMFFRGLE</sequence>
<dbReference type="PRINTS" id="PR00398">
    <property type="entry name" value="STRDHORMONER"/>
</dbReference>
<comment type="similarity">
    <text evidence="3">Belongs to the nuclear hormone receptor family. NR0 subfamily.</text>
</comment>
<evidence type="ECO:0000256" key="5">
    <source>
        <dbReference type="ARBA" id="ARBA00022491"/>
    </source>
</evidence>
<evidence type="ECO:0000256" key="13">
    <source>
        <dbReference type="ARBA" id="ARBA00023242"/>
    </source>
</evidence>
<keyword evidence="8" id="KW-0862">Zinc</keyword>
<evidence type="ECO:0000259" key="14">
    <source>
        <dbReference type="PROSITE" id="PS51843"/>
    </source>
</evidence>
<evidence type="ECO:0000256" key="1">
    <source>
        <dbReference type="ARBA" id="ARBA00004123"/>
    </source>
</evidence>
<dbReference type="Proteomes" id="UP000694558">
    <property type="component" value="Chromosome 1"/>
</dbReference>
<dbReference type="SMART" id="SM00430">
    <property type="entry name" value="HOLI"/>
    <property type="match status" value="1"/>
</dbReference>
<reference evidence="15" key="1">
    <citation type="submission" date="2023-05" db="EMBL/GenBank/DDBJ databases">
        <title>High-quality long-read genome of Scophthalmus maximus.</title>
        <authorList>
            <person name="Lien S."/>
            <person name="Martinez P."/>
        </authorList>
    </citation>
    <scope>NUCLEOTIDE SEQUENCE [LARGE SCALE GENOMIC DNA]</scope>
</reference>
<evidence type="ECO:0000256" key="3">
    <source>
        <dbReference type="ARBA" id="ARBA00006647"/>
    </source>
</evidence>
<dbReference type="InterPro" id="IPR033544">
    <property type="entry name" value="NR0B1/2"/>
</dbReference>
<keyword evidence="13" id="KW-0539">Nucleus</keyword>
<evidence type="ECO:0000313" key="16">
    <source>
        <dbReference type="Proteomes" id="UP000694558"/>
    </source>
</evidence>
<keyword evidence="6" id="KW-0479">Metal-binding</keyword>
<dbReference type="PANTHER" id="PTHR24081:SF1">
    <property type="entry name" value="NUCLEAR RECEPTOR SUBFAMILY 0 GROUP B MEMBER 1"/>
    <property type="match status" value="1"/>
</dbReference>
<dbReference type="SUPFAM" id="SSF48508">
    <property type="entry name" value="Nuclear receptor ligand-binding domain"/>
    <property type="match status" value="1"/>
</dbReference>
<comment type="subcellular location">
    <subcellularLocation>
        <location evidence="2">Cytoplasm</location>
    </subcellularLocation>
    <subcellularLocation>
        <location evidence="1">Nucleus</location>
    </subcellularLocation>
</comment>
<keyword evidence="11" id="KW-0804">Transcription</keyword>
<accession>A0A8D3DE43</accession>
<protein>
    <recommendedName>
        <fullName evidence="14">NR LBD domain-containing protein</fullName>
    </recommendedName>
</protein>
<proteinExistence type="inferred from homology"/>